<evidence type="ECO:0000313" key="3">
    <source>
        <dbReference type="EMBL" id="ETO02957.1"/>
    </source>
</evidence>
<feature type="chain" id="PRO_5004975462" evidence="2">
    <location>
        <begin position="25"/>
        <end position="197"/>
    </location>
</feature>
<keyword evidence="1" id="KW-0812">Transmembrane</keyword>
<feature type="transmembrane region" description="Helical" evidence="1">
    <location>
        <begin position="63"/>
        <end position="84"/>
    </location>
</feature>
<evidence type="ECO:0000256" key="1">
    <source>
        <dbReference type="SAM" id="Phobius"/>
    </source>
</evidence>
<accession>X6LP98</accession>
<name>X6LP98_RETFI</name>
<dbReference type="OrthoDB" id="427138at2759"/>
<dbReference type="EMBL" id="ASPP01034513">
    <property type="protein sequence ID" value="ETO02957.1"/>
    <property type="molecule type" value="Genomic_DNA"/>
</dbReference>
<gene>
    <name evidence="3" type="ORF">RFI_34453</name>
</gene>
<dbReference type="OMA" id="LEWTIRM"/>
<feature type="transmembrane region" description="Helical" evidence="1">
    <location>
        <begin position="147"/>
        <end position="163"/>
    </location>
</feature>
<dbReference type="AlphaFoldDB" id="X6LP98"/>
<feature type="non-terminal residue" evidence="3">
    <location>
        <position position="1"/>
    </location>
</feature>
<protein>
    <submittedName>
        <fullName evidence="3">Uncharacterized protein</fullName>
    </submittedName>
</protein>
<proteinExistence type="predicted"/>
<evidence type="ECO:0000313" key="4">
    <source>
        <dbReference type="Proteomes" id="UP000023152"/>
    </source>
</evidence>
<evidence type="ECO:0000256" key="2">
    <source>
        <dbReference type="SAM" id="SignalP"/>
    </source>
</evidence>
<reference evidence="3 4" key="1">
    <citation type="journal article" date="2013" name="Curr. Biol.">
        <title>The Genome of the Foraminiferan Reticulomyxa filosa.</title>
        <authorList>
            <person name="Glockner G."/>
            <person name="Hulsmann N."/>
            <person name="Schleicher M."/>
            <person name="Noegel A.A."/>
            <person name="Eichinger L."/>
            <person name="Gallinger C."/>
            <person name="Pawlowski J."/>
            <person name="Sierra R."/>
            <person name="Euteneuer U."/>
            <person name="Pillet L."/>
            <person name="Moustafa A."/>
            <person name="Platzer M."/>
            <person name="Groth M."/>
            <person name="Szafranski K."/>
            <person name="Schliwa M."/>
        </authorList>
    </citation>
    <scope>NUCLEOTIDE SEQUENCE [LARGE SCALE GENOMIC DNA]</scope>
</reference>
<feature type="signal peptide" evidence="2">
    <location>
        <begin position="1"/>
        <end position="24"/>
    </location>
</feature>
<sequence>VMNGIAGIWGSLLTVIATLRSAFAKDVALCVSLGENITKSVSKYMRPWLMQQQDKEFKQWVDFLFSTFCKMIGVGLALMLARVVSAFHSAIKGGNAMAHALFRVLATKKLLPTDLQNAVASGAAASSSSSSGAHLDSHAGREAIEQNGLFILLQYGLAFYGFYWQVSQGFQLRSWIFRLILLPFTLTESILTWLAAY</sequence>
<keyword evidence="2" id="KW-0732">Signal</keyword>
<dbReference type="Proteomes" id="UP000023152">
    <property type="component" value="Unassembled WGS sequence"/>
</dbReference>
<organism evidence="3 4">
    <name type="scientific">Reticulomyxa filosa</name>
    <dbReference type="NCBI Taxonomy" id="46433"/>
    <lineage>
        <taxon>Eukaryota</taxon>
        <taxon>Sar</taxon>
        <taxon>Rhizaria</taxon>
        <taxon>Retaria</taxon>
        <taxon>Foraminifera</taxon>
        <taxon>Monothalamids</taxon>
        <taxon>Reticulomyxidae</taxon>
        <taxon>Reticulomyxa</taxon>
    </lineage>
</organism>
<feature type="transmembrane region" description="Helical" evidence="1">
    <location>
        <begin position="175"/>
        <end position="196"/>
    </location>
</feature>
<comment type="caution">
    <text evidence="3">The sequence shown here is derived from an EMBL/GenBank/DDBJ whole genome shotgun (WGS) entry which is preliminary data.</text>
</comment>
<keyword evidence="1" id="KW-0472">Membrane</keyword>
<keyword evidence="1" id="KW-1133">Transmembrane helix</keyword>
<keyword evidence="4" id="KW-1185">Reference proteome</keyword>